<dbReference type="SUPFAM" id="SSF56784">
    <property type="entry name" value="HAD-like"/>
    <property type="match status" value="1"/>
</dbReference>
<dbReference type="GO" id="GO:0016791">
    <property type="term" value="F:phosphatase activity"/>
    <property type="evidence" value="ECO:0007669"/>
    <property type="project" value="TreeGrafter"/>
</dbReference>
<dbReference type="PANTHER" id="PTHR10000">
    <property type="entry name" value="PHOSPHOSERINE PHOSPHATASE"/>
    <property type="match status" value="1"/>
</dbReference>
<sequence>MTFTYTTIKIYLVSRIKIPQQTGKKIFAFDLDGTLFRSDKSISDRALNTINQLAKQGHLIAIATARPPRDIARLVPANLLCHYLICYNGAQVFKGTAKIFDQSIHPELAYKLIGQLASYQSTLFIGVESQDTFHVNQSPQPLFGEVIHTLTAFTNPNHPVFQEGITKIICGGEASILDSLPIGPLADICSVSHTDNGLIIQVMAYGVSKWVALEQIAREQGVAIENLVAFGDDHNDLAMLTSCGVGVAMANATPSLLEVARYVTKSNDEDGVTLFLEANYL</sequence>
<dbReference type="GO" id="GO:0005829">
    <property type="term" value="C:cytosol"/>
    <property type="evidence" value="ECO:0007669"/>
    <property type="project" value="TreeGrafter"/>
</dbReference>
<evidence type="ECO:0000313" key="2">
    <source>
        <dbReference type="Proteomes" id="UP000232883"/>
    </source>
</evidence>
<dbReference type="Gene3D" id="3.40.50.1000">
    <property type="entry name" value="HAD superfamily/HAD-like"/>
    <property type="match status" value="1"/>
</dbReference>
<name>A0A2K8YW52_9BACT</name>
<gene>
    <name evidence="1" type="ORF">CWM47_08265</name>
</gene>
<dbReference type="CDD" id="cd07516">
    <property type="entry name" value="HAD_Pase"/>
    <property type="match status" value="1"/>
</dbReference>
<dbReference type="Gene3D" id="3.30.1240.10">
    <property type="match status" value="1"/>
</dbReference>
<proteinExistence type="predicted"/>
<dbReference type="InterPro" id="IPR036412">
    <property type="entry name" value="HAD-like_sf"/>
</dbReference>
<dbReference type="SFLD" id="SFLDG01140">
    <property type="entry name" value="C2.B:_Phosphomannomutase_and_P"/>
    <property type="match status" value="1"/>
</dbReference>
<dbReference type="Pfam" id="PF08282">
    <property type="entry name" value="Hydrolase_3"/>
    <property type="match status" value="1"/>
</dbReference>
<evidence type="ECO:0000313" key="1">
    <source>
        <dbReference type="EMBL" id="AUD01814.1"/>
    </source>
</evidence>
<dbReference type="EMBL" id="CP025096">
    <property type="protein sequence ID" value="AUD01814.1"/>
    <property type="molecule type" value="Genomic_DNA"/>
</dbReference>
<dbReference type="PANTHER" id="PTHR10000:SF8">
    <property type="entry name" value="HAD SUPERFAMILY HYDROLASE-LIKE, TYPE 3"/>
    <property type="match status" value="1"/>
</dbReference>
<reference evidence="1 2" key="1">
    <citation type="submission" date="2017-11" db="EMBL/GenBank/DDBJ databases">
        <title>Taxonomic description and genome sequences of Spirosoma HA7 sp. nov., isolated from pollen microhabitat of Corylus avellana.</title>
        <authorList>
            <person name="Ambika Manirajan B."/>
            <person name="Suarez C."/>
            <person name="Ratering S."/>
            <person name="Geissler-Plaum R."/>
            <person name="Cardinale M."/>
            <person name="Sylvia S."/>
        </authorList>
    </citation>
    <scope>NUCLEOTIDE SEQUENCE [LARGE SCALE GENOMIC DNA]</scope>
    <source>
        <strain evidence="1 2">HA7</strain>
    </source>
</reference>
<dbReference type="InterPro" id="IPR000150">
    <property type="entry name" value="Cof"/>
</dbReference>
<dbReference type="NCBIfam" id="TIGR00099">
    <property type="entry name" value="Cof-subfamily"/>
    <property type="match status" value="1"/>
</dbReference>
<dbReference type="SFLD" id="SFLDS00003">
    <property type="entry name" value="Haloacid_Dehalogenase"/>
    <property type="match status" value="1"/>
</dbReference>
<dbReference type="KEGG" id="spir:CWM47_08265"/>
<dbReference type="InterPro" id="IPR023214">
    <property type="entry name" value="HAD_sf"/>
</dbReference>
<accession>A0A2K8YW52</accession>
<dbReference type="Proteomes" id="UP000232883">
    <property type="component" value="Chromosome"/>
</dbReference>
<protein>
    <recommendedName>
        <fullName evidence="3">Cof-type HAD-IIB family hydrolase</fullName>
    </recommendedName>
</protein>
<keyword evidence="2" id="KW-1185">Reference proteome</keyword>
<organism evidence="1 2">
    <name type="scientific">Spirosoma pollinicola</name>
    <dbReference type="NCBI Taxonomy" id="2057025"/>
    <lineage>
        <taxon>Bacteria</taxon>
        <taxon>Pseudomonadati</taxon>
        <taxon>Bacteroidota</taxon>
        <taxon>Cytophagia</taxon>
        <taxon>Cytophagales</taxon>
        <taxon>Cytophagaceae</taxon>
        <taxon>Spirosoma</taxon>
    </lineage>
</organism>
<evidence type="ECO:0008006" key="3">
    <source>
        <dbReference type="Google" id="ProtNLM"/>
    </source>
</evidence>
<dbReference type="GO" id="GO:0000287">
    <property type="term" value="F:magnesium ion binding"/>
    <property type="evidence" value="ECO:0007669"/>
    <property type="project" value="TreeGrafter"/>
</dbReference>
<dbReference type="AlphaFoldDB" id="A0A2K8YW52"/>